<feature type="non-terminal residue" evidence="2">
    <location>
        <position position="585"/>
    </location>
</feature>
<dbReference type="Gene3D" id="3.60.10.10">
    <property type="entry name" value="Endonuclease/exonuclease/phosphatase"/>
    <property type="match status" value="1"/>
</dbReference>
<dbReference type="AlphaFoldDB" id="A0A1B6LQ91"/>
<gene>
    <name evidence="2" type="ORF">g.9110</name>
</gene>
<dbReference type="EMBL" id="GEBQ01014101">
    <property type="protein sequence ID" value="JAT25876.1"/>
    <property type="molecule type" value="Transcribed_RNA"/>
</dbReference>
<protein>
    <recommendedName>
        <fullName evidence="1">Endonuclease/exonuclease/phosphatase domain-containing protein</fullName>
    </recommendedName>
</protein>
<dbReference type="SUPFAM" id="SSF56672">
    <property type="entry name" value="DNA/RNA polymerases"/>
    <property type="match status" value="1"/>
</dbReference>
<dbReference type="GO" id="GO:0071897">
    <property type="term" value="P:DNA biosynthetic process"/>
    <property type="evidence" value="ECO:0007669"/>
    <property type="project" value="UniProtKB-ARBA"/>
</dbReference>
<feature type="domain" description="Endonuclease/exonuclease/phosphatase" evidence="1">
    <location>
        <begin position="36"/>
        <end position="241"/>
    </location>
</feature>
<reference evidence="2" key="1">
    <citation type="submission" date="2015-11" db="EMBL/GenBank/DDBJ databases">
        <title>De novo transcriptome assembly of four potential Pierce s Disease insect vectors from Arizona vineyards.</title>
        <authorList>
            <person name="Tassone E.E."/>
        </authorList>
    </citation>
    <scope>NUCLEOTIDE SEQUENCE</scope>
</reference>
<dbReference type="GO" id="GO:0003824">
    <property type="term" value="F:catalytic activity"/>
    <property type="evidence" value="ECO:0007669"/>
    <property type="project" value="InterPro"/>
</dbReference>
<dbReference type="InterPro" id="IPR043502">
    <property type="entry name" value="DNA/RNA_pol_sf"/>
</dbReference>
<dbReference type="PANTHER" id="PTHR47510">
    <property type="entry name" value="REVERSE TRANSCRIPTASE DOMAIN-CONTAINING PROTEIN"/>
    <property type="match status" value="1"/>
</dbReference>
<sequence length="585" mass="67198">MGLYFKLPAHGKTRVNLNKINSHAKQNCKIKILHQNIQHLASRIEPLEITLQEIDPDIIILTEHKLNKHEISRLNIDGFKLLSHYCRAHSTGGGVAILARGAVKWSPVDRPCVVALMEDKQFEFTAVKIRIDANPFLLVGTYRSPNSKPSIFCDKLSLLIEIMLVKCKNIIIAGDININTLHENQNLKELKNVLIRHGLSYLVDFPTRIADNSESSIDNFLTNLKKKDLTIEGLVTFLSDHDAQVLTLNGLSRKPWNDKPTKQYKYNFSKDNLDYFKELISKESWSEVYFANIYEKYKIFHRIFKQYFNLAFARIVVKRIQNKGWYDNTLKNEKSQIIKMLKLARQTKNHSLSATAKAMHKSYKTKAKHLKKTYYDNKITRSDNIIKSTWGIINGEIGNKPCNYDKNLKIRVNSKVITDPKCISNIFNDHFINIASDHGNNDNVRSVVQNPSIQQYPEGLVTNTKMFHCKPICCKEIMTIMNSLKNKPSSGHDEIPLKVVKHVKHELVHILAHLINSSFITGVFPAHLKLSKVVPIFKKGDVQDVSNYRPISLLPVFSKIYEKAMYTRLNSHLEENRIIFDGQQG</sequence>
<dbReference type="Pfam" id="PF03372">
    <property type="entry name" value="Exo_endo_phos"/>
    <property type="match status" value="1"/>
</dbReference>
<dbReference type="PANTHER" id="PTHR47510:SF3">
    <property type="entry name" value="ENDO_EXONUCLEASE_PHOSPHATASE DOMAIN-CONTAINING PROTEIN"/>
    <property type="match status" value="1"/>
</dbReference>
<evidence type="ECO:0000259" key="1">
    <source>
        <dbReference type="Pfam" id="PF03372"/>
    </source>
</evidence>
<accession>A0A1B6LQ91</accession>
<dbReference type="SUPFAM" id="SSF56219">
    <property type="entry name" value="DNase I-like"/>
    <property type="match status" value="1"/>
</dbReference>
<dbReference type="InterPro" id="IPR036691">
    <property type="entry name" value="Endo/exonu/phosph_ase_sf"/>
</dbReference>
<dbReference type="InterPro" id="IPR005135">
    <property type="entry name" value="Endo/exonuclease/phosphatase"/>
</dbReference>
<proteinExistence type="predicted"/>
<name>A0A1B6LQ91_9HEMI</name>
<evidence type="ECO:0000313" key="2">
    <source>
        <dbReference type="EMBL" id="JAT25876.1"/>
    </source>
</evidence>
<organism evidence="2">
    <name type="scientific">Graphocephala atropunctata</name>
    <dbReference type="NCBI Taxonomy" id="36148"/>
    <lineage>
        <taxon>Eukaryota</taxon>
        <taxon>Metazoa</taxon>
        <taxon>Ecdysozoa</taxon>
        <taxon>Arthropoda</taxon>
        <taxon>Hexapoda</taxon>
        <taxon>Insecta</taxon>
        <taxon>Pterygota</taxon>
        <taxon>Neoptera</taxon>
        <taxon>Paraneoptera</taxon>
        <taxon>Hemiptera</taxon>
        <taxon>Auchenorrhyncha</taxon>
        <taxon>Membracoidea</taxon>
        <taxon>Cicadellidae</taxon>
        <taxon>Cicadellinae</taxon>
        <taxon>Cicadellini</taxon>
        <taxon>Graphocephala</taxon>
    </lineage>
</organism>